<sequence length="321" mass="36626">MEENNSFEIPQNQNMDENSETEDEENEDNNNNENSNNQNTSNNIFEEQFGASGKINPKILDIKLNDRIERYSSGKRVSSYSSKGSYVKYKSNSNNDIAFDATIKASAPYQKFRRENSAKNLSLYIESEDMKYKVKKKNISTHIMFGVDASGSMGVLKRMEASKGAIVSLLMDAYQNRDKVSMVAFRKDKAELVVPFTSSVELAEANLIGLKTGGRTPLYDAFTKAYETFEIEMRKNPNMIPILVMISDFKPNVNINKNYFLEICEIVEKLLERSINLIFIDTEKKSFVKIGIGEKIAKKYGIEYYNIENLTDNDILDTLVR</sequence>
<dbReference type="Pfam" id="PF13519">
    <property type="entry name" value="VWA_2"/>
    <property type="match status" value="1"/>
</dbReference>
<feature type="domain" description="VWFA" evidence="2">
    <location>
        <begin position="142"/>
        <end position="321"/>
    </location>
</feature>
<dbReference type="PANTHER" id="PTHR35023:SF1">
    <property type="entry name" value="MG-PROTOPORPHYRIN IX CHELATASE"/>
    <property type="match status" value="1"/>
</dbReference>
<feature type="compositionally biased region" description="Polar residues" evidence="1">
    <location>
        <begin position="1"/>
        <end position="15"/>
    </location>
</feature>
<dbReference type="EMBL" id="JANUCQ010000004">
    <property type="protein sequence ID" value="MCS3922749.1"/>
    <property type="molecule type" value="Genomic_DNA"/>
</dbReference>
<name>A0ABT2EYH8_METVO</name>
<comment type="caution">
    <text evidence="3">The sequence shown here is derived from an EMBL/GenBank/DDBJ whole genome shotgun (WGS) entry which is preliminary data.</text>
</comment>
<feature type="region of interest" description="Disordered" evidence="1">
    <location>
        <begin position="1"/>
        <end position="41"/>
    </location>
</feature>
<dbReference type="InterPro" id="IPR002035">
    <property type="entry name" value="VWF_A"/>
</dbReference>
<gene>
    <name evidence="3" type="ORF">M2325_001459</name>
</gene>
<dbReference type="RefSeq" id="WP_310572599.1">
    <property type="nucleotide sequence ID" value="NZ_JANUCQ010000004.1"/>
</dbReference>
<dbReference type="Proteomes" id="UP001140258">
    <property type="component" value="Unassembled WGS sequence"/>
</dbReference>
<accession>A0ABT2EYH8</accession>
<evidence type="ECO:0000313" key="4">
    <source>
        <dbReference type="Proteomes" id="UP001140258"/>
    </source>
</evidence>
<evidence type="ECO:0000259" key="2">
    <source>
        <dbReference type="PROSITE" id="PS50234"/>
    </source>
</evidence>
<dbReference type="EC" id="6.6.1.1" evidence="3"/>
<dbReference type="PANTHER" id="PTHR35023">
    <property type="entry name" value="CHELATASE-RELATED"/>
    <property type="match status" value="1"/>
</dbReference>
<feature type="compositionally biased region" description="Low complexity" evidence="1">
    <location>
        <begin position="31"/>
        <end position="41"/>
    </location>
</feature>
<reference evidence="3" key="1">
    <citation type="submission" date="2022-08" db="EMBL/GenBank/DDBJ databases">
        <title>Genomic Encyclopedia of Type Strains, Phase V (KMG-V): Genome sequencing to study the core and pangenomes of soil and plant-associated prokaryotes.</title>
        <authorList>
            <person name="Whitman W."/>
        </authorList>
    </citation>
    <scope>NUCLEOTIDE SEQUENCE</scope>
    <source>
        <strain evidence="3">PS</strain>
    </source>
</reference>
<dbReference type="SMART" id="SM00327">
    <property type="entry name" value="VWA"/>
    <property type="match status" value="1"/>
</dbReference>
<feature type="compositionally biased region" description="Acidic residues" evidence="1">
    <location>
        <begin position="17"/>
        <end position="30"/>
    </location>
</feature>
<keyword evidence="4" id="KW-1185">Reference proteome</keyword>
<dbReference type="InterPro" id="IPR052989">
    <property type="entry name" value="Mg-chelatase_DI-like"/>
</dbReference>
<protein>
    <submittedName>
        <fullName evidence="3">Magnesium chelatase subunit D</fullName>
        <ecNumber evidence="3">6.6.1.1</ecNumber>
    </submittedName>
</protein>
<dbReference type="PROSITE" id="PS50234">
    <property type="entry name" value="VWFA"/>
    <property type="match status" value="1"/>
</dbReference>
<dbReference type="SUPFAM" id="SSF53300">
    <property type="entry name" value="vWA-like"/>
    <property type="match status" value="1"/>
</dbReference>
<proteinExistence type="predicted"/>
<evidence type="ECO:0000313" key="3">
    <source>
        <dbReference type="EMBL" id="MCS3922749.1"/>
    </source>
</evidence>
<dbReference type="Gene3D" id="3.40.50.410">
    <property type="entry name" value="von Willebrand factor, type A domain"/>
    <property type="match status" value="1"/>
</dbReference>
<dbReference type="GO" id="GO:0016851">
    <property type="term" value="F:magnesium chelatase activity"/>
    <property type="evidence" value="ECO:0007669"/>
    <property type="project" value="UniProtKB-EC"/>
</dbReference>
<dbReference type="InterPro" id="IPR036465">
    <property type="entry name" value="vWFA_dom_sf"/>
</dbReference>
<organism evidence="3 4">
    <name type="scientific">Methanococcus voltae PS</name>
    <dbReference type="NCBI Taxonomy" id="523842"/>
    <lineage>
        <taxon>Archaea</taxon>
        <taxon>Methanobacteriati</taxon>
        <taxon>Methanobacteriota</taxon>
        <taxon>Methanomada group</taxon>
        <taxon>Methanococci</taxon>
        <taxon>Methanococcales</taxon>
        <taxon>Methanococcaceae</taxon>
        <taxon>Methanococcus</taxon>
    </lineage>
</organism>
<keyword evidence="3" id="KW-0436">Ligase</keyword>
<evidence type="ECO:0000256" key="1">
    <source>
        <dbReference type="SAM" id="MobiDB-lite"/>
    </source>
</evidence>